<accession>A0AAW8NKP6</accession>
<dbReference type="Pfam" id="PF04317">
    <property type="entry name" value="DUF463"/>
    <property type="match status" value="1"/>
</dbReference>
<proteinExistence type="predicted"/>
<dbReference type="Proteomes" id="UP001271263">
    <property type="component" value="Unassembled WGS sequence"/>
</dbReference>
<gene>
    <name evidence="1" type="ORF">OS133_06040</name>
    <name evidence="2" type="ORF">OS134_10000</name>
</gene>
<dbReference type="PANTHER" id="PTHR38605:SF1">
    <property type="entry name" value="ATPASE"/>
    <property type="match status" value="1"/>
</dbReference>
<dbReference type="PANTHER" id="PTHR38605">
    <property type="entry name" value="ATPASE-RELATED"/>
    <property type="match status" value="1"/>
</dbReference>
<evidence type="ECO:0000313" key="4">
    <source>
        <dbReference type="Proteomes" id="UP001271263"/>
    </source>
</evidence>
<reference evidence="1" key="2">
    <citation type="submission" date="2022-11" db="EMBL/GenBank/DDBJ databases">
        <title>Prophages regulate Shewanella fidelis motility and biofilm formation: implications for gut colonization dynamics in Ciona robusta.</title>
        <authorList>
            <person name="Natarajan O."/>
            <person name="Gibboney S.L."/>
            <person name="Young M.N."/>
            <person name="Lim S.J."/>
            <person name="Pluta N."/>
            <person name="Atkinson C.G.F."/>
            <person name="Leigh B.A."/>
            <person name="Liberti A."/>
            <person name="Kees E."/>
            <person name="Breitbart M."/>
            <person name="Gralnick J."/>
            <person name="Dishaw L.J."/>
        </authorList>
    </citation>
    <scope>NUCLEOTIDE SEQUENCE</scope>
    <source>
        <strain evidence="1">3313</strain>
    </source>
</reference>
<dbReference type="AlphaFoldDB" id="A0AAW8NKP6"/>
<reference evidence="2 4" key="1">
    <citation type="journal article" date="2022" name="bioRxiv">
        <title>Prophages regulate Shewanella fidelis 3313 motility and biofilm formation: implications for gut colonization dynamics in Ciona robusta.</title>
        <authorList>
            <person name="Natarajan O."/>
            <person name="Gibboney S.L."/>
            <person name="Young M.N."/>
            <person name="Lim S.J."/>
            <person name="Pluta N."/>
            <person name="Atkinson C.G."/>
            <person name="Leigh B.A."/>
            <person name="Liberti A."/>
            <person name="Kees E.D."/>
            <person name="Breitbart M."/>
            <person name="Gralnick J.A."/>
            <person name="Dishaw L.J."/>
        </authorList>
    </citation>
    <scope>NUCLEOTIDE SEQUENCE [LARGE SCALE GENOMIC DNA]</scope>
    <source>
        <strain evidence="2 4">JG4066</strain>
    </source>
</reference>
<organism evidence="1 3">
    <name type="scientific">Shewanella fidelis</name>
    <dbReference type="NCBI Taxonomy" id="173509"/>
    <lineage>
        <taxon>Bacteria</taxon>
        <taxon>Pseudomonadati</taxon>
        <taxon>Pseudomonadota</taxon>
        <taxon>Gammaproteobacteria</taxon>
        <taxon>Alteromonadales</taxon>
        <taxon>Shewanellaceae</taxon>
        <taxon>Shewanella</taxon>
    </lineage>
</organism>
<dbReference type="Proteomes" id="UP001259340">
    <property type="component" value="Unassembled WGS sequence"/>
</dbReference>
<evidence type="ECO:0000313" key="2">
    <source>
        <dbReference type="EMBL" id="MDW4824387.1"/>
    </source>
</evidence>
<comment type="caution">
    <text evidence="1">The sequence shown here is derived from an EMBL/GenBank/DDBJ whole genome shotgun (WGS) entry which is preliminary data.</text>
</comment>
<dbReference type="InterPro" id="IPR007413">
    <property type="entry name" value="YcjX-like"/>
</dbReference>
<keyword evidence="4" id="KW-1185">Reference proteome</keyword>
<sequence>MASLKQSLKKLGKNTQAVALRTTDRNLRLAVTGLAGAGKTAFITGLVNQLLHSGLTDTGSQLPLWRVARDSRLYGVKRDLQPDLTIPSFNYDAAIQSLTTEPQSWPVSTRNISELRLAIKYRPAKGLLAKLTDSATLYLDIVDYPGEWLLDLPMLKQSFQQWSAHQSTRKNILQRSVHFEAFSQMLTSIELAAAADELKLQQITDLYQKVLQDCVSNDGFYYAQPGRLLLPGELEGTPVLALFPLLDLDELAFEALEQSAPNSFYHTLKQRYYEYVSRVVKPFYQDYFAKFDRQIVLVDCFTPLNRGREQFDDMKAALHGVVESFHFGQSSLLKRLFSPKIDKLLFAASKVDHVTRDQQGNVLSLLTQLIQQSQQLAKFEGCEVETMAISAIKSTSHGMVKQEGKEIEVVRGIELNERKPVTLFPGEVPKSLPSADFWDKQGFEFINFAPCNNQHTSRNSADFEHIRLDHVLQFLLGDKLK</sequence>
<dbReference type="EMBL" id="JAPMLD010000003">
    <property type="protein sequence ID" value="MDW4824387.1"/>
    <property type="molecule type" value="Genomic_DNA"/>
</dbReference>
<evidence type="ECO:0000313" key="3">
    <source>
        <dbReference type="Proteomes" id="UP001259340"/>
    </source>
</evidence>
<protein>
    <submittedName>
        <fullName evidence="1">YcjX family protein</fullName>
    </submittedName>
</protein>
<name>A0AAW8NKP6_9GAMM</name>
<dbReference type="EMBL" id="JAPMLE010000001">
    <property type="protein sequence ID" value="MDR8523246.1"/>
    <property type="molecule type" value="Genomic_DNA"/>
</dbReference>
<dbReference type="PIRSF" id="PIRSF019381">
    <property type="entry name" value="YcjX"/>
    <property type="match status" value="1"/>
</dbReference>
<dbReference type="RefSeq" id="WP_310654299.1">
    <property type="nucleotide sequence ID" value="NZ_JAPMLA010000003.1"/>
</dbReference>
<evidence type="ECO:0000313" key="1">
    <source>
        <dbReference type="EMBL" id="MDR8523246.1"/>
    </source>
</evidence>